<dbReference type="AlphaFoldDB" id="A0AAN4ZHW8"/>
<dbReference type="PANTHER" id="PTHR33966:SF1">
    <property type="entry name" value="PROTEIN ODR-4 HOMOLOG"/>
    <property type="match status" value="1"/>
</dbReference>
<feature type="non-terminal residue" evidence="7">
    <location>
        <position position="450"/>
    </location>
</feature>
<protein>
    <recommendedName>
        <fullName evidence="9">Odr-4</fullName>
    </recommendedName>
</protein>
<feature type="non-terminal residue" evidence="7">
    <location>
        <position position="1"/>
    </location>
</feature>
<dbReference type="GO" id="GO:0008104">
    <property type="term" value="P:intracellular protein localization"/>
    <property type="evidence" value="ECO:0007669"/>
    <property type="project" value="TreeGrafter"/>
</dbReference>
<dbReference type="PANTHER" id="PTHR33966">
    <property type="entry name" value="PROTEIN ODR-4 HOMOLOG"/>
    <property type="match status" value="1"/>
</dbReference>
<comment type="subcellular location">
    <subcellularLocation>
        <location evidence="1">Membrane</location>
    </subcellularLocation>
</comment>
<dbReference type="Pfam" id="PF14778">
    <property type="entry name" value="ODR4-like"/>
    <property type="match status" value="1"/>
</dbReference>
<evidence type="ECO:0000256" key="3">
    <source>
        <dbReference type="ARBA" id="ARBA00022692"/>
    </source>
</evidence>
<comment type="similarity">
    <text evidence="2">Belongs to the ODR-4 family.</text>
</comment>
<keyword evidence="3 6" id="KW-0812">Transmembrane</keyword>
<feature type="transmembrane region" description="Helical" evidence="6">
    <location>
        <begin position="425"/>
        <end position="448"/>
    </location>
</feature>
<organism evidence="7 8">
    <name type="scientific">Pristionchus mayeri</name>
    <dbReference type="NCBI Taxonomy" id="1317129"/>
    <lineage>
        <taxon>Eukaryota</taxon>
        <taxon>Metazoa</taxon>
        <taxon>Ecdysozoa</taxon>
        <taxon>Nematoda</taxon>
        <taxon>Chromadorea</taxon>
        <taxon>Rhabditida</taxon>
        <taxon>Rhabditina</taxon>
        <taxon>Diplogasteromorpha</taxon>
        <taxon>Diplogasteroidea</taxon>
        <taxon>Neodiplogasteridae</taxon>
        <taxon>Pristionchus</taxon>
    </lineage>
</organism>
<evidence type="ECO:0000313" key="8">
    <source>
        <dbReference type="Proteomes" id="UP001328107"/>
    </source>
</evidence>
<evidence type="ECO:0000256" key="2">
    <source>
        <dbReference type="ARBA" id="ARBA00010131"/>
    </source>
</evidence>
<keyword evidence="4 6" id="KW-1133">Transmembrane helix</keyword>
<proteinExistence type="inferred from homology"/>
<evidence type="ECO:0000313" key="7">
    <source>
        <dbReference type="EMBL" id="GMR41617.1"/>
    </source>
</evidence>
<dbReference type="Proteomes" id="UP001328107">
    <property type="component" value="Unassembled WGS sequence"/>
</dbReference>
<evidence type="ECO:0000256" key="1">
    <source>
        <dbReference type="ARBA" id="ARBA00004370"/>
    </source>
</evidence>
<reference evidence="8" key="1">
    <citation type="submission" date="2022-10" db="EMBL/GenBank/DDBJ databases">
        <title>Genome assembly of Pristionchus species.</title>
        <authorList>
            <person name="Yoshida K."/>
            <person name="Sommer R.J."/>
        </authorList>
    </citation>
    <scope>NUCLEOTIDE SEQUENCE [LARGE SCALE GENOMIC DNA]</scope>
    <source>
        <strain evidence="8">RS5460</strain>
    </source>
</reference>
<dbReference type="EMBL" id="BTRK01000003">
    <property type="protein sequence ID" value="GMR41617.1"/>
    <property type="molecule type" value="Genomic_DNA"/>
</dbReference>
<evidence type="ECO:0008006" key="9">
    <source>
        <dbReference type="Google" id="ProtNLM"/>
    </source>
</evidence>
<accession>A0AAN4ZHW8</accession>
<comment type="caution">
    <text evidence="7">The sequence shown here is derived from an EMBL/GenBank/DDBJ whole genome shotgun (WGS) entry which is preliminary data.</text>
</comment>
<evidence type="ECO:0000256" key="5">
    <source>
        <dbReference type="ARBA" id="ARBA00023136"/>
    </source>
</evidence>
<dbReference type="GO" id="GO:0016020">
    <property type="term" value="C:membrane"/>
    <property type="evidence" value="ECO:0007669"/>
    <property type="project" value="UniProtKB-SubCell"/>
</dbReference>
<evidence type="ECO:0000256" key="6">
    <source>
        <dbReference type="SAM" id="Phobius"/>
    </source>
</evidence>
<keyword evidence="5 6" id="KW-0472">Membrane</keyword>
<dbReference type="InterPro" id="IPR029454">
    <property type="entry name" value="ODR-4-like"/>
</dbReference>
<keyword evidence="8" id="KW-1185">Reference proteome</keyword>
<name>A0AAN4ZHW8_9BILA</name>
<gene>
    <name evidence="7" type="ORF">PMAYCL1PPCAC_11812</name>
</gene>
<sequence>ICTFQTMALFFEKSLETWPETALKESLALEKKGADIVVYFLCGSYVSDEIHVAHITKCPLPDTLDAEVSKVENYLFIQNYDDLSKLLDVEWIVDYATKVIRMLPGGVTIVGITAICSKKVFTDQKLVLVSSLKKTQTRAAALSTLDLASFPSRMVLIHIDLTTKKMQTVIMDVVNRGPDTPSQVKYAQLKWISLVTRVAVDIRQAIDVISQDDFYKEFTAAIKPWATSLHSSDTVYVFDDEFKDDAESLVKDPKKMKNSNSVEVYMYMASASSAEPKEVAKIGEVFEVTFDLAVRATVPIKSTIAEAKRAINQHIVRQLMARASLHYESMEVQEEGRRASPALHQFPRAATTVIPSGGSLLVYDFLFEGDTAEDAIKNFNALLSLKCQSVEEIDELWERNLNEGEKEEPSLIIQHAHKLPEPDNSLSFCLCLFAIIAVIIAIVVVAVIST</sequence>
<dbReference type="GO" id="GO:0012505">
    <property type="term" value="C:endomembrane system"/>
    <property type="evidence" value="ECO:0007669"/>
    <property type="project" value="TreeGrafter"/>
</dbReference>
<evidence type="ECO:0000256" key="4">
    <source>
        <dbReference type="ARBA" id="ARBA00022989"/>
    </source>
</evidence>